<keyword evidence="3" id="KW-1185">Reference proteome</keyword>
<dbReference type="InterPro" id="IPR012296">
    <property type="entry name" value="Nuclease_put_TT1808"/>
</dbReference>
<keyword evidence="2" id="KW-0540">Nuclease</keyword>
<dbReference type="PANTHER" id="PTHR36558">
    <property type="entry name" value="GLR1098 PROTEIN"/>
    <property type="match status" value="1"/>
</dbReference>
<keyword evidence="2" id="KW-0255">Endonuclease</keyword>
<dbReference type="Gene3D" id="3.90.1570.10">
    <property type="entry name" value="tt1808, chain A"/>
    <property type="match status" value="1"/>
</dbReference>
<gene>
    <name evidence="2" type="ORF">CLV60_112124</name>
</gene>
<evidence type="ECO:0000313" key="3">
    <source>
        <dbReference type="Proteomes" id="UP000241964"/>
    </source>
</evidence>
<organism evidence="2 3">
    <name type="scientific">Dyadobacter jiangsuensis</name>
    <dbReference type="NCBI Taxonomy" id="1591085"/>
    <lineage>
        <taxon>Bacteria</taxon>
        <taxon>Pseudomonadati</taxon>
        <taxon>Bacteroidota</taxon>
        <taxon>Cytophagia</taxon>
        <taxon>Cytophagales</taxon>
        <taxon>Spirosomataceae</taxon>
        <taxon>Dyadobacter</taxon>
    </lineage>
</organism>
<evidence type="ECO:0000259" key="1">
    <source>
        <dbReference type="Pfam" id="PF05685"/>
    </source>
</evidence>
<sequence>MKSIDTLDLDGTYSYADYLKWEFEERLELIKGKIFKMSPAPATRHQKIAGMLFAEIWQLLKYRDCQVFVAPFDVRLSRFDVQSEKEILTVVQPDISVVCDSRKVDEKGCLGAPDWIIEILSPGNTRKEMDDKFDVYEESGVKEYWLVEPNDEVVFVYVLIEEGKFIGLKPYTIGQALTSITLPDFTIELNQLFDKK</sequence>
<dbReference type="OrthoDB" id="9808428at2"/>
<dbReference type="AlphaFoldDB" id="A0A2P8FU88"/>
<accession>A0A2P8FU88</accession>
<dbReference type="EMBL" id="PYAS01000012">
    <property type="protein sequence ID" value="PSL25205.1"/>
    <property type="molecule type" value="Genomic_DNA"/>
</dbReference>
<proteinExistence type="predicted"/>
<evidence type="ECO:0000313" key="2">
    <source>
        <dbReference type="EMBL" id="PSL25205.1"/>
    </source>
</evidence>
<comment type="caution">
    <text evidence="2">The sequence shown here is derived from an EMBL/GenBank/DDBJ whole genome shotgun (WGS) entry which is preliminary data.</text>
</comment>
<dbReference type="PANTHER" id="PTHR36558:SF1">
    <property type="entry name" value="RESTRICTION ENDONUCLEASE DOMAIN-CONTAINING PROTEIN-RELATED"/>
    <property type="match status" value="1"/>
</dbReference>
<dbReference type="SUPFAM" id="SSF52980">
    <property type="entry name" value="Restriction endonuclease-like"/>
    <property type="match status" value="1"/>
</dbReference>
<dbReference type="InterPro" id="IPR008538">
    <property type="entry name" value="Uma2"/>
</dbReference>
<dbReference type="CDD" id="cd06260">
    <property type="entry name" value="DUF820-like"/>
    <property type="match status" value="1"/>
</dbReference>
<dbReference type="Proteomes" id="UP000241964">
    <property type="component" value="Unassembled WGS sequence"/>
</dbReference>
<dbReference type="InterPro" id="IPR011335">
    <property type="entry name" value="Restrct_endonuc-II-like"/>
</dbReference>
<dbReference type="GO" id="GO:0004519">
    <property type="term" value="F:endonuclease activity"/>
    <property type="evidence" value="ECO:0007669"/>
    <property type="project" value="UniProtKB-KW"/>
</dbReference>
<keyword evidence="2" id="KW-0378">Hydrolase</keyword>
<feature type="domain" description="Putative restriction endonuclease" evidence="1">
    <location>
        <begin position="16"/>
        <end position="186"/>
    </location>
</feature>
<protein>
    <submittedName>
        <fullName evidence="2">Uma2 family endonuclease</fullName>
    </submittedName>
</protein>
<reference evidence="2 3" key="1">
    <citation type="submission" date="2018-03" db="EMBL/GenBank/DDBJ databases">
        <title>Genomic Encyclopedia of Archaeal and Bacterial Type Strains, Phase II (KMG-II): from individual species to whole genera.</title>
        <authorList>
            <person name="Goeker M."/>
        </authorList>
    </citation>
    <scope>NUCLEOTIDE SEQUENCE [LARGE SCALE GENOMIC DNA]</scope>
    <source>
        <strain evidence="2 3">DSM 29057</strain>
    </source>
</reference>
<dbReference type="RefSeq" id="WP_106597809.1">
    <property type="nucleotide sequence ID" value="NZ_PYAS01000012.1"/>
</dbReference>
<dbReference type="Pfam" id="PF05685">
    <property type="entry name" value="Uma2"/>
    <property type="match status" value="1"/>
</dbReference>
<name>A0A2P8FU88_9BACT</name>